<gene>
    <name evidence="1" type="ORF">LCGC14_0132270</name>
</gene>
<dbReference type="Gene3D" id="2.60.40.10">
    <property type="entry name" value="Immunoglobulins"/>
    <property type="match status" value="1"/>
</dbReference>
<dbReference type="AlphaFoldDB" id="A0A0F9XKN1"/>
<name>A0A0F9XKN1_9ZZZZ</name>
<accession>A0A0F9XKN1</accession>
<dbReference type="InterPro" id="IPR013783">
    <property type="entry name" value="Ig-like_fold"/>
</dbReference>
<reference evidence="1" key="1">
    <citation type="journal article" date="2015" name="Nature">
        <title>Complex archaea that bridge the gap between prokaryotes and eukaryotes.</title>
        <authorList>
            <person name="Spang A."/>
            <person name="Saw J.H."/>
            <person name="Jorgensen S.L."/>
            <person name="Zaremba-Niedzwiedzka K."/>
            <person name="Martijn J."/>
            <person name="Lind A.E."/>
            <person name="van Eijk R."/>
            <person name="Schleper C."/>
            <person name="Guy L."/>
            <person name="Ettema T.J."/>
        </authorList>
    </citation>
    <scope>NUCLEOTIDE SEQUENCE</scope>
</reference>
<comment type="caution">
    <text evidence="1">The sequence shown here is derived from an EMBL/GenBank/DDBJ whole genome shotgun (WGS) entry which is preliminary data.</text>
</comment>
<evidence type="ECO:0008006" key="2">
    <source>
        <dbReference type="Google" id="ProtNLM"/>
    </source>
</evidence>
<sequence>MKKGLILLLTITTFLSCGVDLDILENTASIIPDDGFNILLQFPENDSEITEGIIVSSTESELIFKWSDKDDSNNSPYTVYLINNSNNDTIAYESLEKESIIVIQRDESYSWFVTGISDSESDTWSFYNAGPIVDLSIPLPATAISPVTGASISQTSTTVNLIWKSEDADDDIIAHDLYFGETEDPEIYAEDITGTRFNDIPIEAGKVYYWKVITKDSAENESISPIFTFSVG</sequence>
<dbReference type="EMBL" id="LAZR01000044">
    <property type="protein sequence ID" value="KKN99806.1"/>
    <property type="molecule type" value="Genomic_DNA"/>
</dbReference>
<proteinExistence type="predicted"/>
<evidence type="ECO:0000313" key="1">
    <source>
        <dbReference type="EMBL" id="KKN99806.1"/>
    </source>
</evidence>
<dbReference type="PROSITE" id="PS51257">
    <property type="entry name" value="PROKAR_LIPOPROTEIN"/>
    <property type="match status" value="1"/>
</dbReference>
<organism evidence="1">
    <name type="scientific">marine sediment metagenome</name>
    <dbReference type="NCBI Taxonomy" id="412755"/>
    <lineage>
        <taxon>unclassified sequences</taxon>
        <taxon>metagenomes</taxon>
        <taxon>ecological metagenomes</taxon>
    </lineage>
</organism>
<protein>
    <recommendedName>
        <fullName evidence="2">Fibronectin type-III domain-containing protein</fullName>
    </recommendedName>
</protein>